<dbReference type="PANTHER" id="PTHR30303:SF0">
    <property type="entry name" value="CARBAMOYL DEHYDRATASE HYPE"/>
    <property type="match status" value="1"/>
</dbReference>
<dbReference type="Pfam" id="PF00586">
    <property type="entry name" value="AIRS"/>
    <property type="match status" value="1"/>
</dbReference>
<dbReference type="NCBIfam" id="TIGR02124">
    <property type="entry name" value="hypE"/>
    <property type="match status" value="1"/>
</dbReference>
<dbReference type="InterPro" id="IPR011854">
    <property type="entry name" value="HypE"/>
</dbReference>
<dbReference type="InterPro" id="IPR036676">
    <property type="entry name" value="PurM-like_C_sf"/>
</dbReference>
<dbReference type="PIRSF" id="PIRSF005644">
    <property type="entry name" value="Hdrgns_mtr_HypE"/>
    <property type="match status" value="1"/>
</dbReference>
<dbReference type="InterPro" id="IPR036921">
    <property type="entry name" value="PurM-like_N_sf"/>
</dbReference>
<dbReference type="Gene3D" id="3.90.650.10">
    <property type="entry name" value="PurM-like C-terminal domain"/>
    <property type="match status" value="1"/>
</dbReference>
<dbReference type="Gene3D" id="3.30.1330.10">
    <property type="entry name" value="PurM-like, N-terminal domain"/>
    <property type="match status" value="1"/>
</dbReference>
<dbReference type="EMBL" id="NCXK01000009">
    <property type="protein sequence ID" value="PAK77983.1"/>
    <property type="molecule type" value="Genomic_DNA"/>
</dbReference>
<dbReference type="PANTHER" id="PTHR30303">
    <property type="entry name" value="HYDROGENASE ISOENZYMES FORMATION PROTEIN HYPE"/>
    <property type="match status" value="1"/>
</dbReference>
<sequence>MPGTLTGVGADGRITLAHGGGGSAMRSLIDEVFLAAFTQGSPAVQEDQARLDLTTLAQAGDRLAFTTDAFVVEPLEFPGGNIGTLAVCGTVNDLAVGGATPVALSAAFVLAEGLELALLRRVVEAMARSAAQAGVRIVTGDTKVVPRHACDGLFVTTSGVGVIRPEHTISIAAGQPGDVVLVNGTLGDHGAAILCARGDLALQTHLQSDCAPLNTLVDTLLRAVPGVHCMRDATRGGVAGVLSELAEASNVLVTVNEAALPVHPEVEGVCEILGLDPLFLANEGKLVAVVPACHAEHALAAMQSHPLGRNAAIIGTLQASASGQGAVHVVNEFGGARVLTMPSGEQLPRIC</sequence>
<name>A0A269XXF2_9PROT</name>
<comment type="similarity">
    <text evidence="1">Belongs to the HypE family.</text>
</comment>
<dbReference type="CDD" id="cd02197">
    <property type="entry name" value="HypE"/>
    <property type="match status" value="1"/>
</dbReference>
<dbReference type="AlphaFoldDB" id="A0A269XXF2"/>
<feature type="domain" description="PurM-like C-terminal" evidence="3">
    <location>
        <begin position="175"/>
        <end position="324"/>
    </location>
</feature>
<evidence type="ECO:0000313" key="4">
    <source>
        <dbReference type="EMBL" id="PAK77983.1"/>
    </source>
</evidence>
<protein>
    <submittedName>
        <fullName evidence="4">Hydrogenase expression/formation protein HypE</fullName>
    </submittedName>
</protein>
<accession>A0A269XXF2</accession>
<dbReference type="GO" id="GO:0051604">
    <property type="term" value="P:protein maturation"/>
    <property type="evidence" value="ECO:0007669"/>
    <property type="project" value="TreeGrafter"/>
</dbReference>
<dbReference type="RefSeq" id="WP_095349806.1">
    <property type="nucleotide sequence ID" value="NZ_JBDNMF010000019.1"/>
</dbReference>
<comment type="caution">
    <text evidence="4">The sequence shown here is derived from an EMBL/GenBank/DDBJ whole genome shotgun (WGS) entry which is preliminary data.</text>
</comment>
<dbReference type="SUPFAM" id="SSF55326">
    <property type="entry name" value="PurM N-terminal domain-like"/>
    <property type="match status" value="1"/>
</dbReference>
<gene>
    <name evidence="4" type="ORF">B8X00_08320</name>
</gene>
<feature type="domain" description="PurM-like N-terminal" evidence="2">
    <location>
        <begin position="47"/>
        <end position="163"/>
    </location>
</feature>
<dbReference type="InterPro" id="IPR016188">
    <property type="entry name" value="PurM-like_N"/>
</dbReference>
<evidence type="ECO:0000259" key="2">
    <source>
        <dbReference type="Pfam" id="PF00586"/>
    </source>
</evidence>
<dbReference type="SUPFAM" id="SSF56042">
    <property type="entry name" value="PurM C-terminal domain-like"/>
    <property type="match status" value="1"/>
</dbReference>
<keyword evidence="5" id="KW-1185">Reference proteome</keyword>
<evidence type="ECO:0000256" key="1">
    <source>
        <dbReference type="ARBA" id="ARBA00006243"/>
    </source>
</evidence>
<evidence type="ECO:0000313" key="5">
    <source>
        <dbReference type="Proteomes" id="UP000216151"/>
    </source>
</evidence>
<dbReference type="OrthoDB" id="9801934at2"/>
<dbReference type="Proteomes" id="UP000216151">
    <property type="component" value="Unassembled WGS sequence"/>
</dbReference>
<dbReference type="InterPro" id="IPR010918">
    <property type="entry name" value="PurM-like_C_dom"/>
</dbReference>
<organism evidence="4 5">
    <name type="scientific">Acetobacter fabarum</name>
    <dbReference type="NCBI Taxonomy" id="483199"/>
    <lineage>
        <taxon>Bacteria</taxon>
        <taxon>Pseudomonadati</taxon>
        <taxon>Pseudomonadota</taxon>
        <taxon>Alphaproteobacteria</taxon>
        <taxon>Acetobacterales</taxon>
        <taxon>Acetobacteraceae</taxon>
        <taxon>Acetobacter</taxon>
    </lineage>
</organism>
<evidence type="ECO:0000259" key="3">
    <source>
        <dbReference type="Pfam" id="PF02769"/>
    </source>
</evidence>
<reference evidence="4 5" key="1">
    <citation type="submission" date="2017-04" db="EMBL/GenBank/DDBJ databases">
        <title>Kefir bacterial isolates.</title>
        <authorList>
            <person name="Kim Y."/>
            <person name="Blasche S."/>
            <person name="Patil K.R."/>
        </authorList>
    </citation>
    <scope>NUCLEOTIDE SEQUENCE [LARGE SCALE GENOMIC DNA]</scope>
    <source>
        <strain evidence="4 5">KR</strain>
    </source>
</reference>
<proteinExistence type="inferred from homology"/>
<dbReference type="Pfam" id="PF02769">
    <property type="entry name" value="AIRS_C"/>
    <property type="match status" value="1"/>
</dbReference>